<dbReference type="Pfam" id="PF04908">
    <property type="entry name" value="SH3BGR"/>
    <property type="match status" value="1"/>
</dbReference>
<keyword evidence="4" id="KW-1185">Reference proteome</keyword>
<dbReference type="InterPro" id="IPR006993">
    <property type="entry name" value="Glut_rich_SH3-bd"/>
</dbReference>
<feature type="region of interest" description="Disordered" evidence="2">
    <location>
        <begin position="136"/>
        <end position="155"/>
    </location>
</feature>
<dbReference type="STRING" id="703135.A0A2A9P0X0"/>
<evidence type="ECO:0000256" key="1">
    <source>
        <dbReference type="ARBA" id="ARBA00007764"/>
    </source>
</evidence>
<evidence type="ECO:0008006" key="5">
    <source>
        <dbReference type="Google" id="ProtNLM"/>
    </source>
</evidence>
<sequence>MPSPPISIFLTTIASQPALRQRQEYLLRILQVKKIPFTSYDLASDEDAKRLWKRKAPLSQQQLPGILVGGQFPGSFAEFEDAVEHDELDIFLRLNESWDPGRDEDRTAPVAKPVGVPGVVMPLQMTPEHLKTKILAQKKSSPSATKDENLIPSNKRQGEFDVGTELVGYGLQGVNVTARDLEDLVKELGLCGDDAGDLVKGLTKGDTSKEVKDNVELNSKVLSKDSNEGVQEADHC</sequence>
<dbReference type="InterPro" id="IPR036249">
    <property type="entry name" value="Thioredoxin-like_sf"/>
</dbReference>
<dbReference type="EMBL" id="KZ301969">
    <property type="protein sequence ID" value="PFH54801.1"/>
    <property type="molecule type" value="Genomic_DNA"/>
</dbReference>
<proteinExistence type="inferred from homology"/>
<organism evidence="3 4">
    <name type="scientific">Amanita thiersii Skay4041</name>
    <dbReference type="NCBI Taxonomy" id="703135"/>
    <lineage>
        <taxon>Eukaryota</taxon>
        <taxon>Fungi</taxon>
        <taxon>Dikarya</taxon>
        <taxon>Basidiomycota</taxon>
        <taxon>Agaricomycotina</taxon>
        <taxon>Agaricomycetes</taxon>
        <taxon>Agaricomycetidae</taxon>
        <taxon>Agaricales</taxon>
        <taxon>Pluteineae</taxon>
        <taxon>Amanitaceae</taxon>
        <taxon>Amanita</taxon>
    </lineage>
</organism>
<dbReference type="InterPro" id="IPR051033">
    <property type="entry name" value="SH3BGR"/>
</dbReference>
<dbReference type="PANTHER" id="PTHR12232">
    <property type="entry name" value="SH3 DOMAIN-BINDING GLUTAMIC ACID-RICH-LIKE PROTEIN"/>
    <property type="match status" value="1"/>
</dbReference>
<comment type="similarity">
    <text evidence="1">Belongs to the SH3BGR family.</text>
</comment>
<dbReference type="Proteomes" id="UP000242287">
    <property type="component" value="Unassembled WGS sequence"/>
</dbReference>
<evidence type="ECO:0000313" key="4">
    <source>
        <dbReference type="Proteomes" id="UP000242287"/>
    </source>
</evidence>
<dbReference type="Gene3D" id="3.40.30.10">
    <property type="entry name" value="Glutaredoxin"/>
    <property type="match status" value="1"/>
</dbReference>
<dbReference type="SUPFAM" id="SSF52833">
    <property type="entry name" value="Thioredoxin-like"/>
    <property type="match status" value="1"/>
</dbReference>
<dbReference type="AlphaFoldDB" id="A0A2A9P0X0"/>
<reference evidence="3 4" key="1">
    <citation type="submission" date="2014-02" db="EMBL/GenBank/DDBJ databases">
        <title>Transposable element dynamics among asymbiotic and ectomycorrhizal Amanita fungi.</title>
        <authorList>
            <consortium name="DOE Joint Genome Institute"/>
            <person name="Hess J."/>
            <person name="Skrede I."/>
            <person name="Wolfe B."/>
            <person name="LaButti K."/>
            <person name="Ohm R.A."/>
            <person name="Grigoriev I.V."/>
            <person name="Pringle A."/>
        </authorList>
    </citation>
    <scope>NUCLEOTIDE SEQUENCE [LARGE SCALE GENOMIC DNA]</scope>
    <source>
        <strain evidence="3 4">SKay4041</strain>
    </source>
</reference>
<dbReference type="PANTHER" id="PTHR12232:SF0">
    <property type="entry name" value="THIOREDOXIN DOMAIN-CONTAINING PROTEIN"/>
    <property type="match status" value="1"/>
</dbReference>
<accession>A0A2A9P0X0</accession>
<dbReference type="OrthoDB" id="9932926at2759"/>
<gene>
    <name evidence="3" type="ORF">AMATHDRAFT_334</name>
</gene>
<protein>
    <recommendedName>
        <fullName evidence="5">Glutaredoxin domain-containing protein</fullName>
    </recommendedName>
</protein>
<dbReference type="GO" id="GO:0005737">
    <property type="term" value="C:cytoplasm"/>
    <property type="evidence" value="ECO:0007669"/>
    <property type="project" value="TreeGrafter"/>
</dbReference>
<evidence type="ECO:0000313" key="3">
    <source>
        <dbReference type="EMBL" id="PFH54801.1"/>
    </source>
</evidence>
<evidence type="ECO:0000256" key="2">
    <source>
        <dbReference type="SAM" id="MobiDB-lite"/>
    </source>
</evidence>
<name>A0A2A9P0X0_9AGAR</name>